<name>F3NE24_9ACTN</name>
<keyword evidence="2" id="KW-1185">Reference proteome</keyword>
<dbReference type="STRING" id="996637.SGM_1388"/>
<organism evidence="1 2">
    <name type="scientific">Streptomyces griseoaurantiacus M045</name>
    <dbReference type="NCBI Taxonomy" id="996637"/>
    <lineage>
        <taxon>Bacteria</taxon>
        <taxon>Bacillati</taxon>
        <taxon>Actinomycetota</taxon>
        <taxon>Actinomycetes</taxon>
        <taxon>Kitasatosporales</taxon>
        <taxon>Streptomycetaceae</taxon>
        <taxon>Streptomyces</taxon>
        <taxon>Streptomyces aurantiacus group</taxon>
    </lineage>
</organism>
<evidence type="ECO:0000313" key="2">
    <source>
        <dbReference type="Proteomes" id="UP000003022"/>
    </source>
</evidence>
<dbReference type="AlphaFoldDB" id="F3NE24"/>
<sequence>MRPDRRVVTLLTPCAHRCAPLGHRQRCPHPPDLSRVDDPLGFVMQRTKTGPLRPERTQCLSKVAPLAVPVPLKHLLQQFVPSPARAHVSAALPCARQYQHGPSHGRAVRRPVHGASGPRESSAVFRTVVQFVVTLVGPWPASTPGGAVTPEDAAHTENFLRKVRSPQAARELRRWAKRHEAVIYDARWTGRGFTEAQVLGARVQKGGEHVRGVIIKIVTEGDPDKEFTAHRKAYGESPDFAERHLARIVDGLQLESGGSVTFQSVAGGDFREAVEIHEALPKLLNPVDTCQHIAASLLTEWNTKSTTKLEQISKLLEQLLGDRLAPGGTLHRWAAGHEGLLTAPRRWISQGGQLWINPFALVGNGSLGDRLDAVFVTRGKVHGDLHPGNLLLPVRDHTIPFFLVDLARHSDSGPLAWDPVYLLLTTIAKSLSGMERRTDDALQQWVLDPSRPEERSLPVPLRAIGVGTTSAGEAWALDGSNTDSWRTQRLLCVVAISLILTGRNGLLQPWERTWFFWLAARAATQLVPFGPGPEEEPLILPATLIPQDTVIRLDDHRGRETTGSVRSVEPPSVVGVVDEAGAGTRSASAATATVPNSVVGETTAGDGPWEEFLSALHTVRLEASDAAVLAAYTETLRLRLERALSTLGDGTSGGGPGPGREAAHLLGELRSTFEEAFQAGATNTDVRAACRHARLLRTWILGLSC</sequence>
<proteinExistence type="predicted"/>
<accession>F3NE24</accession>
<comment type="caution">
    <text evidence="1">The sequence shown here is derived from an EMBL/GenBank/DDBJ whole genome shotgun (WGS) entry which is preliminary data.</text>
</comment>
<dbReference type="eggNOG" id="COG1672">
    <property type="taxonomic scope" value="Bacteria"/>
</dbReference>
<dbReference type="Proteomes" id="UP000003022">
    <property type="component" value="Unassembled WGS sequence"/>
</dbReference>
<dbReference type="EMBL" id="AEYX01000025">
    <property type="protein sequence ID" value="EGG48294.1"/>
    <property type="molecule type" value="Genomic_DNA"/>
</dbReference>
<gene>
    <name evidence="1" type="ORF">SGM_1388</name>
</gene>
<evidence type="ECO:0000313" key="1">
    <source>
        <dbReference type="EMBL" id="EGG48294.1"/>
    </source>
</evidence>
<reference evidence="1 2" key="1">
    <citation type="journal article" date="2011" name="J. Bacteriol.">
        <title>Draft genome sequence of the marine bacterium Streptomyces griseoaurantiacus M045, which produces novel manumycin-type antibiotics with a pABA core component.</title>
        <authorList>
            <person name="Li F."/>
            <person name="Jiang P."/>
            <person name="Zheng H."/>
            <person name="Wang S."/>
            <person name="Zhao G."/>
            <person name="Qin S."/>
            <person name="Liu Z."/>
        </authorList>
    </citation>
    <scope>NUCLEOTIDE SEQUENCE [LARGE SCALE GENOMIC DNA]</scope>
    <source>
        <strain evidence="1 2">M045</strain>
    </source>
</reference>
<protein>
    <submittedName>
        <fullName evidence="1">Uncharacterized protein</fullName>
    </submittedName>
</protein>